<dbReference type="InterPro" id="IPR003959">
    <property type="entry name" value="ATPase_AAA_core"/>
</dbReference>
<name>A0AAW2YQ17_9EUKA</name>
<dbReference type="GO" id="GO:0005524">
    <property type="term" value="F:ATP binding"/>
    <property type="evidence" value="ECO:0007669"/>
    <property type="project" value="InterPro"/>
</dbReference>
<accession>A0AAW2YQ17</accession>
<dbReference type="SUPFAM" id="SSF52540">
    <property type="entry name" value="P-loop containing nucleoside triphosphate hydrolases"/>
    <property type="match status" value="1"/>
</dbReference>
<proteinExistence type="inferred from homology"/>
<evidence type="ECO:0000259" key="2">
    <source>
        <dbReference type="SMART" id="SM00382"/>
    </source>
</evidence>
<reference evidence="3 4" key="1">
    <citation type="submission" date="2024-03" db="EMBL/GenBank/DDBJ databases">
        <title>The Acrasis kona genome and developmental transcriptomes reveal deep origins of eukaryotic multicellular pathways.</title>
        <authorList>
            <person name="Sheikh S."/>
            <person name="Fu C.-J."/>
            <person name="Brown M.W."/>
            <person name="Baldauf S.L."/>
        </authorList>
    </citation>
    <scope>NUCLEOTIDE SEQUENCE [LARGE SCALE GENOMIC DNA]</scope>
    <source>
        <strain evidence="3 4">ATCC MYA-3509</strain>
    </source>
</reference>
<comment type="similarity">
    <text evidence="1">Belongs to the AAA ATPase family. BCS1 subfamily.</text>
</comment>
<dbReference type="InterPro" id="IPR003593">
    <property type="entry name" value="AAA+_ATPase"/>
</dbReference>
<dbReference type="Pfam" id="PF00004">
    <property type="entry name" value="AAA"/>
    <property type="match status" value="1"/>
</dbReference>
<dbReference type="AlphaFoldDB" id="A0AAW2YQ17"/>
<evidence type="ECO:0000256" key="1">
    <source>
        <dbReference type="ARBA" id="ARBA00007448"/>
    </source>
</evidence>
<dbReference type="GO" id="GO:0016887">
    <property type="term" value="F:ATP hydrolysis activity"/>
    <property type="evidence" value="ECO:0007669"/>
    <property type="project" value="InterPro"/>
</dbReference>
<comment type="caution">
    <text evidence="3">The sequence shown here is derived from an EMBL/GenBank/DDBJ whole genome shotgun (WGS) entry which is preliminary data.</text>
</comment>
<dbReference type="SMART" id="SM00382">
    <property type="entry name" value="AAA"/>
    <property type="match status" value="1"/>
</dbReference>
<evidence type="ECO:0000313" key="3">
    <source>
        <dbReference type="EMBL" id="KAL0478739.1"/>
    </source>
</evidence>
<organism evidence="3 4">
    <name type="scientific">Acrasis kona</name>
    <dbReference type="NCBI Taxonomy" id="1008807"/>
    <lineage>
        <taxon>Eukaryota</taxon>
        <taxon>Discoba</taxon>
        <taxon>Heterolobosea</taxon>
        <taxon>Tetramitia</taxon>
        <taxon>Eutetramitia</taxon>
        <taxon>Acrasidae</taxon>
        <taxon>Acrasis</taxon>
    </lineage>
</organism>
<gene>
    <name evidence="3" type="ORF">AKO1_002066</name>
</gene>
<dbReference type="EMBL" id="JAOPGA020000462">
    <property type="protein sequence ID" value="KAL0478739.1"/>
    <property type="molecule type" value="Genomic_DNA"/>
</dbReference>
<feature type="domain" description="AAA+ ATPase" evidence="2">
    <location>
        <begin position="30"/>
        <end position="190"/>
    </location>
</feature>
<dbReference type="InterPro" id="IPR027417">
    <property type="entry name" value="P-loop_NTPase"/>
</dbReference>
<sequence>MRTVDKKMLINDLNNFKTMQIKALELGVPYKRGYLFYGTPGCGKTSAVHAIARETEMDLYVIDIKDMSVQDYENALDQVPPHSILLFDDIDTNKITWSRREIQDDSSDHDDNVDVIKALAMMSVEKKVDGVSSFRHKTALDISNLLRSLDGYENLNGCIVIMNTNHPEKLDNALIREGRIDVKIEFKFCDRDQLRHIAEAVFDETTADSLLHGVDFDLFESHEFSVSKVLVGWMLPNSGCWEKARDVLLSNISKETQ</sequence>
<evidence type="ECO:0000313" key="4">
    <source>
        <dbReference type="Proteomes" id="UP001431209"/>
    </source>
</evidence>
<dbReference type="InterPro" id="IPR050747">
    <property type="entry name" value="Mitochondrial_chaperone_BCS1"/>
</dbReference>
<dbReference type="Gene3D" id="3.40.50.300">
    <property type="entry name" value="P-loop containing nucleotide triphosphate hydrolases"/>
    <property type="match status" value="1"/>
</dbReference>
<dbReference type="Proteomes" id="UP001431209">
    <property type="component" value="Unassembled WGS sequence"/>
</dbReference>
<keyword evidence="4" id="KW-1185">Reference proteome</keyword>
<protein>
    <submittedName>
        <fullName evidence="3">Mitochondrial chaperone BCS1</fullName>
    </submittedName>
</protein>
<dbReference type="PANTHER" id="PTHR23070">
    <property type="entry name" value="BCS1 AAA-TYPE ATPASE"/>
    <property type="match status" value="1"/>
</dbReference>